<dbReference type="RefSeq" id="WP_041767409.1">
    <property type="nucleotide sequence ID" value="NZ_LNZG01000021.1"/>
</dbReference>
<evidence type="ECO:0000313" key="2">
    <source>
        <dbReference type="Proteomes" id="UP000094426"/>
    </source>
</evidence>
<dbReference type="Proteomes" id="UP000094426">
    <property type="component" value="Unassembled WGS sequence"/>
</dbReference>
<dbReference type="AlphaFoldDB" id="A0A1E2SK36"/>
<keyword evidence="1" id="KW-0645">Protease</keyword>
<protein>
    <submittedName>
        <fullName evidence="1">Methionine aminopeptidase</fullName>
    </submittedName>
</protein>
<organism evidence="1 2">
    <name type="scientific">Leifsonia xyli subsp. xyli</name>
    <dbReference type="NCBI Taxonomy" id="59736"/>
    <lineage>
        <taxon>Bacteria</taxon>
        <taxon>Bacillati</taxon>
        <taxon>Actinomycetota</taxon>
        <taxon>Actinomycetes</taxon>
        <taxon>Micrococcales</taxon>
        <taxon>Microbacteriaceae</taxon>
        <taxon>Leifsonia</taxon>
    </lineage>
</organism>
<proteinExistence type="predicted"/>
<reference evidence="1 2" key="1">
    <citation type="submission" date="2015-11" db="EMBL/GenBank/DDBJ databases">
        <authorList>
            <person name="Zhang Y."/>
            <person name="Guo Z."/>
        </authorList>
    </citation>
    <scope>NUCLEOTIDE SEQUENCE [LARGE SCALE GENOMIC DNA]</scope>
    <source>
        <strain evidence="2">gdw1</strain>
    </source>
</reference>
<name>A0A1E2SK36_LEIXY</name>
<comment type="caution">
    <text evidence="1">The sequence shown here is derived from an EMBL/GenBank/DDBJ whole genome shotgun (WGS) entry which is preliminary data.</text>
</comment>
<gene>
    <name evidence="1" type="ORF">ATY41_11480</name>
</gene>
<dbReference type="OrthoDB" id="3268477at2"/>
<dbReference type="EMBL" id="LNZG01000021">
    <property type="protein sequence ID" value="ODA90119.1"/>
    <property type="molecule type" value="Genomic_DNA"/>
</dbReference>
<sequence length="70" mass="8033">MTADDTDGIEHDAEHKYWYNLKTGQVERGFLSPAPDRVGPFDTHAEAERALEKLRENSAKWAEEDAEDDR</sequence>
<evidence type="ECO:0000313" key="1">
    <source>
        <dbReference type="EMBL" id="ODA90119.1"/>
    </source>
</evidence>
<keyword evidence="1" id="KW-0378">Hydrolase</keyword>
<accession>A0A1E2SK36</accession>
<keyword evidence="1" id="KW-0031">Aminopeptidase</keyword>
<dbReference type="GO" id="GO:0004177">
    <property type="term" value="F:aminopeptidase activity"/>
    <property type="evidence" value="ECO:0007669"/>
    <property type="project" value="UniProtKB-KW"/>
</dbReference>